<dbReference type="EMBL" id="MHLP01000041">
    <property type="protein sequence ID" value="OGZ11135.1"/>
    <property type="molecule type" value="Genomic_DNA"/>
</dbReference>
<evidence type="ECO:0000313" key="6">
    <source>
        <dbReference type="Proteomes" id="UP000178534"/>
    </source>
</evidence>
<evidence type="ECO:0000256" key="2">
    <source>
        <dbReference type="ARBA" id="ARBA00023186"/>
    </source>
</evidence>
<dbReference type="GO" id="GO:0005737">
    <property type="term" value="C:cytoplasm"/>
    <property type="evidence" value="ECO:0007669"/>
    <property type="project" value="UniProtKB-SubCell"/>
</dbReference>
<organism evidence="5 6">
    <name type="scientific">Candidatus Lloydbacteria bacterium RIFCSPLOWO2_01_FULL_50_20</name>
    <dbReference type="NCBI Taxonomy" id="1798665"/>
    <lineage>
        <taxon>Bacteria</taxon>
        <taxon>Candidatus Lloydiibacteriota</taxon>
    </lineage>
</organism>
<comment type="caution">
    <text evidence="5">The sequence shown here is derived from an EMBL/GenBank/DDBJ whole genome shotgun (WGS) entry which is preliminary data.</text>
</comment>
<dbReference type="SUPFAM" id="SSF50129">
    <property type="entry name" value="GroES-like"/>
    <property type="match status" value="1"/>
</dbReference>
<dbReference type="InterPro" id="IPR037124">
    <property type="entry name" value="Chaperonin_GroES_sf"/>
</dbReference>
<comment type="subunit">
    <text evidence="3">Heptamer of 7 subunits arranged in a ring. Interacts with the chaperonin GroEL.</text>
</comment>
<dbReference type="FunFam" id="2.30.33.40:FF:000001">
    <property type="entry name" value="10 kDa chaperonin"/>
    <property type="match status" value="1"/>
</dbReference>
<dbReference type="Gene3D" id="2.30.33.40">
    <property type="entry name" value="GroES chaperonin"/>
    <property type="match status" value="1"/>
</dbReference>
<dbReference type="InterPro" id="IPR011032">
    <property type="entry name" value="GroES-like_sf"/>
</dbReference>
<dbReference type="InterPro" id="IPR020818">
    <property type="entry name" value="Chaperonin_GroES"/>
</dbReference>
<proteinExistence type="inferred from homology"/>
<dbReference type="STRING" id="1798665.A2942_05030"/>
<dbReference type="GO" id="GO:0005524">
    <property type="term" value="F:ATP binding"/>
    <property type="evidence" value="ECO:0007669"/>
    <property type="project" value="InterPro"/>
</dbReference>
<dbReference type="HAMAP" id="MF_00580">
    <property type="entry name" value="CH10"/>
    <property type="match status" value="1"/>
</dbReference>
<name>A0A1G2DBY6_9BACT</name>
<dbReference type="AlphaFoldDB" id="A0A1G2DBY6"/>
<dbReference type="GO" id="GO:0044183">
    <property type="term" value="F:protein folding chaperone"/>
    <property type="evidence" value="ECO:0007669"/>
    <property type="project" value="InterPro"/>
</dbReference>
<dbReference type="CDD" id="cd00320">
    <property type="entry name" value="cpn10"/>
    <property type="match status" value="1"/>
</dbReference>
<sequence>MAKKKIQPKQTGIVPLGDRVLIKPLEAKGEATTASGIILPGKDTNEKHERGLVVAVGQGRISAEGKRVAVEVKKGDTVWFKRGYDADEVKVKGEDLVLTSEGNILAIER</sequence>
<dbReference type="GO" id="GO:0051087">
    <property type="term" value="F:protein-folding chaperone binding"/>
    <property type="evidence" value="ECO:0007669"/>
    <property type="project" value="TreeGrafter"/>
</dbReference>
<comment type="function">
    <text evidence="3 4">Together with the chaperonin GroEL, plays an essential role in assisting protein folding. The GroEL-GroES system forms a nano-cage that allows encapsulation of the non-native substrate proteins and provides a physical environment optimized to promote and accelerate protein folding. GroES binds to the apical surface of the GroEL ring, thereby capping the opening of the GroEL channel.</text>
</comment>
<reference evidence="5 6" key="1">
    <citation type="journal article" date="2016" name="Nat. Commun.">
        <title>Thousands of microbial genomes shed light on interconnected biogeochemical processes in an aquifer system.</title>
        <authorList>
            <person name="Anantharaman K."/>
            <person name="Brown C.T."/>
            <person name="Hug L.A."/>
            <person name="Sharon I."/>
            <person name="Castelle C.J."/>
            <person name="Probst A.J."/>
            <person name="Thomas B.C."/>
            <person name="Singh A."/>
            <person name="Wilkins M.J."/>
            <person name="Karaoz U."/>
            <person name="Brodie E.L."/>
            <person name="Williams K.H."/>
            <person name="Hubbard S.S."/>
            <person name="Banfield J.F."/>
        </authorList>
    </citation>
    <scope>NUCLEOTIDE SEQUENCE [LARGE SCALE GENOMIC DNA]</scope>
</reference>
<evidence type="ECO:0000256" key="4">
    <source>
        <dbReference type="RuleBase" id="RU000535"/>
    </source>
</evidence>
<keyword evidence="3" id="KW-0963">Cytoplasm</keyword>
<protein>
    <recommendedName>
        <fullName evidence="3">Co-chaperonin GroES</fullName>
    </recommendedName>
    <alternativeName>
        <fullName evidence="3">10 kDa chaperonin</fullName>
    </alternativeName>
    <alternativeName>
        <fullName evidence="3">Chaperonin-10</fullName>
        <shortName evidence="3">Cpn10</shortName>
    </alternativeName>
</protein>
<dbReference type="PANTHER" id="PTHR10772:SF58">
    <property type="entry name" value="CO-CHAPERONIN GROES"/>
    <property type="match status" value="1"/>
</dbReference>
<dbReference type="GO" id="GO:0051082">
    <property type="term" value="F:unfolded protein binding"/>
    <property type="evidence" value="ECO:0007669"/>
    <property type="project" value="TreeGrafter"/>
</dbReference>
<dbReference type="Pfam" id="PF00166">
    <property type="entry name" value="Cpn10"/>
    <property type="match status" value="1"/>
</dbReference>
<dbReference type="GO" id="GO:0046872">
    <property type="term" value="F:metal ion binding"/>
    <property type="evidence" value="ECO:0007669"/>
    <property type="project" value="TreeGrafter"/>
</dbReference>
<dbReference type="Proteomes" id="UP000178534">
    <property type="component" value="Unassembled WGS sequence"/>
</dbReference>
<keyword evidence="2 3" id="KW-0143">Chaperone</keyword>
<dbReference type="PRINTS" id="PR00297">
    <property type="entry name" value="CHAPERONIN10"/>
</dbReference>
<dbReference type="PANTHER" id="PTHR10772">
    <property type="entry name" value="10 KDA HEAT SHOCK PROTEIN"/>
    <property type="match status" value="1"/>
</dbReference>
<evidence type="ECO:0000256" key="1">
    <source>
        <dbReference type="ARBA" id="ARBA00006975"/>
    </source>
</evidence>
<comment type="similarity">
    <text evidence="1 3 4">Belongs to the GroES chaperonin family.</text>
</comment>
<gene>
    <name evidence="3" type="primary">groES</name>
    <name evidence="3" type="synonym">groS</name>
    <name evidence="5" type="ORF">A2942_05030</name>
</gene>
<evidence type="ECO:0000256" key="3">
    <source>
        <dbReference type="HAMAP-Rule" id="MF_00580"/>
    </source>
</evidence>
<evidence type="ECO:0000313" key="5">
    <source>
        <dbReference type="EMBL" id="OGZ11135.1"/>
    </source>
</evidence>
<comment type="subcellular location">
    <subcellularLocation>
        <location evidence="3">Cytoplasm</location>
    </subcellularLocation>
</comment>
<accession>A0A1G2DBY6</accession>
<dbReference type="SMART" id="SM00883">
    <property type="entry name" value="Cpn10"/>
    <property type="match status" value="1"/>
</dbReference>